<organism evidence="3 5">
    <name type="scientific">Clostridium cochlearium</name>
    <dbReference type="NCBI Taxonomy" id="1494"/>
    <lineage>
        <taxon>Bacteria</taxon>
        <taxon>Bacillati</taxon>
        <taxon>Bacillota</taxon>
        <taxon>Clostridia</taxon>
        <taxon>Eubacteriales</taxon>
        <taxon>Clostridiaceae</taxon>
        <taxon>Clostridium</taxon>
    </lineage>
</organism>
<protein>
    <recommendedName>
        <fullName evidence="6">Fimbrial assembly protein (PilN)</fullName>
    </recommendedName>
</protein>
<keyword evidence="1" id="KW-1133">Transmembrane helix</keyword>
<evidence type="ECO:0000313" key="3">
    <source>
        <dbReference type="EMBL" id="SQB32873.1"/>
    </source>
</evidence>
<dbReference type="STRING" id="1494.SAMN05216497_10686"/>
<dbReference type="Proteomes" id="UP000250223">
    <property type="component" value="Unassembled WGS sequence"/>
</dbReference>
<feature type="transmembrane region" description="Helical" evidence="1">
    <location>
        <begin position="22"/>
        <end position="41"/>
    </location>
</feature>
<proteinExistence type="predicted"/>
<dbReference type="RefSeq" id="WP_089864948.1">
    <property type="nucleotide sequence ID" value="NZ_FNGL01000006.1"/>
</dbReference>
<evidence type="ECO:0000256" key="1">
    <source>
        <dbReference type="SAM" id="Phobius"/>
    </source>
</evidence>
<reference evidence="2 4" key="1">
    <citation type="submission" date="2016-10" db="EMBL/GenBank/DDBJ databases">
        <authorList>
            <person name="Varghese N."/>
            <person name="Submissions S."/>
        </authorList>
    </citation>
    <scope>NUCLEOTIDE SEQUENCE [LARGE SCALE GENOMIC DNA]</scope>
    <source>
        <strain evidence="2 4">NLAE-zl-C224</strain>
    </source>
</reference>
<sequence>MKEFNFIPQEYLHEKNSKIDKVLSNIIKILFAFIILAMFLLNKNGEKLNLLKREEINLKSKITFEKYELEENTFYLWDYCMNSLKNHIGLEEIQISKDNLILKGVGDFRSYENLLKVLQDNKNIRVLEFRSPNEENKFEYTITVEVVKNEK</sequence>
<evidence type="ECO:0000313" key="2">
    <source>
        <dbReference type="EMBL" id="SDL07657.1"/>
    </source>
</evidence>
<gene>
    <name evidence="3" type="ORF">NCTC13028_00044</name>
    <name evidence="2" type="ORF">SAMN05216497_10686</name>
</gene>
<dbReference type="EMBL" id="UAWC01000001">
    <property type="protein sequence ID" value="SQB32873.1"/>
    <property type="molecule type" value="Genomic_DNA"/>
</dbReference>
<keyword evidence="1" id="KW-0472">Membrane</keyword>
<evidence type="ECO:0000313" key="4">
    <source>
        <dbReference type="Proteomes" id="UP000198811"/>
    </source>
</evidence>
<keyword evidence="4" id="KW-1185">Reference proteome</keyword>
<keyword evidence="1" id="KW-0812">Transmembrane</keyword>
<evidence type="ECO:0000313" key="5">
    <source>
        <dbReference type="Proteomes" id="UP000250223"/>
    </source>
</evidence>
<reference evidence="3 5" key="2">
    <citation type="submission" date="2018-06" db="EMBL/GenBank/DDBJ databases">
        <authorList>
            <consortium name="Pathogen Informatics"/>
            <person name="Doyle S."/>
        </authorList>
    </citation>
    <scope>NUCLEOTIDE SEQUENCE [LARGE SCALE GENOMIC DNA]</scope>
    <source>
        <strain evidence="3 5">NCTC13028</strain>
    </source>
</reference>
<dbReference type="Proteomes" id="UP000198811">
    <property type="component" value="Unassembled WGS sequence"/>
</dbReference>
<dbReference type="OrthoDB" id="9931934at2"/>
<accession>A0A1G9H3Y5</accession>
<dbReference type="AlphaFoldDB" id="A0A1G9H3Y5"/>
<evidence type="ECO:0008006" key="6">
    <source>
        <dbReference type="Google" id="ProtNLM"/>
    </source>
</evidence>
<name>A0A1G9H3Y5_CLOCO</name>
<dbReference type="EMBL" id="FNGL01000006">
    <property type="protein sequence ID" value="SDL07657.1"/>
    <property type="molecule type" value="Genomic_DNA"/>
</dbReference>